<feature type="compositionally biased region" description="Basic and acidic residues" evidence="1">
    <location>
        <begin position="1141"/>
        <end position="1167"/>
    </location>
</feature>
<feature type="non-terminal residue" evidence="3">
    <location>
        <position position="1"/>
    </location>
</feature>
<dbReference type="EMBL" id="GEEE01001419">
    <property type="protein sequence ID" value="JAP61806.1"/>
    <property type="molecule type" value="Transcribed_RNA"/>
</dbReference>
<dbReference type="GO" id="GO:0030165">
    <property type="term" value="F:PDZ domain binding"/>
    <property type="evidence" value="ECO:0007669"/>
    <property type="project" value="TreeGrafter"/>
</dbReference>
<feature type="region of interest" description="Disordered" evidence="1">
    <location>
        <begin position="1205"/>
        <end position="1310"/>
    </location>
</feature>
<gene>
    <name evidence="3" type="ORF">TR156677</name>
</gene>
<dbReference type="PANTHER" id="PTHR24116">
    <property type="entry name" value="KINASE D-INTERACTING SUBSTRATE OF 220 KDA"/>
    <property type="match status" value="1"/>
</dbReference>
<feature type="compositionally biased region" description="Basic and acidic residues" evidence="1">
    <location>
        <begin position="837"/>
        <end position="865"/>
    </location>
</feature>
<dbReference type="Pfam" id="PF23307">
    <property type="entry name" value="SAM_KIDINS220"/>
    <property type="match status" value="1"/>
</dbReference>
<name>A0A0V0J8N4_SCHSO</name>
<evidence type="ECO:0000259" key="2">
    <source>
        <dbReference type="Pfam" id="PF23307"/>
    </source>
</evidence>
<feature type="region of interest" description="Disordered" evidence="1">
    <location>
        <begin position="1056"/>
        <end position="1089"/>
    </location>
</feature>
<feature type="compositionally biased region" description="Low complexity" evidence="1">
    <location>
        <begin position="1252"/>
        <end position="1277"/>
    </location>
</feature>
<feature type="compositionally biased region" description="Polar residues" evidence="1">
    <location>
        <begin position="1233"/>
        <end position="1242"/>
    </location>
</feature>
<feature type="region of interest" description="Disordered" evidence="1">
    <location>
        <begin position="441"/>
        <end position="484"/>
    </location>
</feature>
<feature type="compositionally biased region" description="Polar residues" evidence="1">
    <location>
        <begin position="870"/>
        <end position="880"/>
    </location>
</feature>
<dbReference type="GO" id="GO:0019887">
    <property type="term" value="F:protein kinase regulator activity"/>
    <property type="evidence" value="ECO:0007669"/>
    <property type="project" value="TreeGrafter"/>
</dbReference>
<feature type="region of interest" description="Disordered" evidence="1">
    <location>
        <begin position="1"/>
        <end position="33"/>
    </location>
</feature>
<reference evidence="3" key="1">
    <citation type="submission" date="2016-01" db="EMBL/GenBank/DDBJ databases">
        <title>Reference transcriptome for the parasite Schistocephalus solidus: insights into the molecular evolution of parasitism.</title>
        <authorList>
            <person name="Hebert F.O."/>
            <person name="Grambauer S."/>
            <person name="Barber I."/>
            <person name="Landry C.R."/>
            <person name="Aubin-Horth N."/>
        </authorList>
    </citation>
    <scope>NUCLEOTIDE SEQUENCE</scope>
</reference>
<evidence type="ECO:0000256" key="1">
    <source>
        <dbReference type="SAM" id="MobiDB-lite"/>
    </source>
</evidence>
<sequence length="1310" mass="143150">NGAELRRQMSRTDDGGVRDSSMPYSMLSDEDDDGILGTESARGLPSIESFSTDACSLNSSDILYRPRSRLAGKNITRVELGLTRADRVAVGDEEKVNQLTAVECQLRRQLLETCLILSMLDSRHGSRQTRFFISVDAINDSMGLNRGSIKKIAAFCRLLEKILFNAPGGNNGAVQWFVNPAIRKTGVEGQDAKDQEENVQKERDACSNLTGDEPVPNVVLMIMCTEGGSLQTLSEFEKQFDFPRVLSNARNDFGLQSAPTLASSVHIKDLPVQRLGIIDFWQIIHDSCHLTVYLDEPTPGQLLLPDVTDITDHGLDQNRLMRMNHAGGGLIQPIEVPADTMSTDRSLLEYFLCDHPLADINCSKLRHLLTHIAFLGRLLKSEGEQAGTLLKPVRTASQCLMRPNFLDVVGAWLCLLLHWPFHTAWLTLFLEEHFSLDERVNSNDQSPAKESHATSTNADQVTLTEGTEEGSGVEVGPPPVRVNPVSPTDTLSALYLRVLERLAPALSASQRKARSASMSDLGHYSADMASSAGITLRLCEMASRDQSALRLADYLQAGSSSSKPGVFEGLKGKRRMTCLAQGQLQVPGGTRPFSAGDLTVGDLIRVMSCSPFLNAQTRRRIRAFLSRKGFSFMRSQSKEIRGKGTFMDGQIDNAGGPSATLTTMRTCHVRLKNGPPEKTLSEMTVEDICRLIADIVDLSFNQRLRTATSDAGQSSQRRRQDAETSALTISPGQGKSFTEHELQAPEGVSEVERASSLLALCQKQVRKLNISGAVLAVCNLNELRNELGLNFGDWQLFNAVIIHLRQLEELDHVREGQKKSEDLVAFKRQDIQSETVKLEGEGHAADTGESKISLEEKQQRQHCEYAKSGNKPQQTGSDSSGEPKYNYRKMQPTGNSNSAASEKKFIRPVGALESFAATLDRQPYRAPARHLPACPHFQGSLYRRNIQLPLAMHSHFASTFTGLSSPHRIQPYACARSTGDLAGLGVFNKQKLLSDLQRHGCASNAIMGQHLRHQSHSGHAIMPVTEANASLESRQHETIGLWRPCAANGSADDTLPSEVPLNYKASSQGGERTAIRSTPTNARPPQPAGEVLHHPALVAAPVEAGSLGHDPQKGCTAKYLRTKSGSLDLVASDVAPNGEQNLEKVKATEKSNRTPDSIRESSKRAVPEEGSDLSQPAPKPTLLARQLRGVQPAAHWYSLEVRMTRSEPTSQIPSQSHSRGDSHPSSPDGVYTSGASEFSYSQAELEPSDLHSACSPYSSSNSSLSSVGSCSATTSLSKTSADSSGRIKDYENNQYCKRPRHEVMSLANQR</sequence>
<feature type="compositionally biased region" description="Basic and acidic residues" evidence="1">
    <location>
        <begin position="1"/>
        <end position="17"/>
    </location>
</feature>
<feature type="compositionally biased region" description="Polar residues" evidence="1">
    <location>
        <begin position="723"/>
        <end position="736"/>
    </location>
</feature>
<feature type="compositionally biased region" description="Polar residues" evidence="1">
    <location>
        <begin position="1064"/>
        <end position="1081"/>
    </location>
</feature>
<evidence type="ECO:0000313" key="3">
    <source>
        <dbReference type="EMBL" id="JAP61806.1"/>
    </source>
</evidence>
<dbReference type="PANTHER" id="PTHR24116:SF0">
    <property type="entry name" value="KINASE D-INTERACTING SUBSTRATE OF 220 KDA"/>
    <property type="match status" value="1"/>
</dbReference>
<accession>A0A0V0J8N4</accession>
<feature type="compositionally biased region" description="Basic and acidic residues" evidence="1">
    <location>
        <begin position="441"/>
        <end position="452"/>
    </location>
</feature>
<protein>
    <recommendedName>
        <fullName evidence="2">Kinase D-interacting substrate of 220 kDa-like SAM domain-containing protein</fullName>
    </recommendedName>
</protein>
<dbReference type="InterPro" id="IPR057092">
    <property type="entry name" value="SAM_KIDINS220"/>
</dbReference>
<dbReference type="InterPro" id="IPR052771">
    <property type="entry name" value="Neurotrophin_sig_adaptor"/>
</dbReference>
<feature type="region of interest" description="Disordered" evidence="1">
    <location>
        <begin position="707"/>
        <end position="736"/>
    </location>
</feature>
<feature type="region of interest" description="Disordered" evidence="1">
    <location>
        <begin position="1132"/>
        <end position="1179"/>
    </location>
</feature>
<proteinExistence type="predicted"/>
<organism evidence="3">
    <name type="scientific">Schistocephalus solidus</name>
    <name type="common">Tapeworm</name>
    <dbReference type="NCBI Taxonomy" id="70667"/>
    <lineage>
        <taxon>Eukaryota</taxon>
        <taxon>Metazoa</taxon>
        <taxon>Spiralia</taxon>
        <taxon>Lophotrochozoa</taxon>
        <taxon>Platyhelminthes</taxon>
        <taxon>Cestoda</taxon>
        <taxon>Eucestoda</taxon>
        <taxon>Diphyllobothriidea</taxon>
        <taxon>Diphyllobothriidae</taxon>
        <taxon>Schistocephalus</taxon>
    </lineage>
</organism>
<feature type="region of interest" description="Disordered" evidence="1">
    <location>
        <begin position="837"/>
        <end position="902"/>
    </location>
</feature>
<feature type="compositionally biased region" description="Low complexity" evidence="1">
    <location>
        <begin position="461"/>
        <end position="475"/>
    </location>
</feature>
<feature type="domain" description="Kinase D-interacting substrate of 220 kDa-like SAM" evidence="2">
    <location>
        <begin position="756"/>
        <end position="810"/>
    </location>
</feature>
<feature type="compositionally biased region" description="Polar residues" evidence="1">
    <location>
        <begin position="1206"/>
        <end position="1217"/>
    </location>
</feature>